<dbReference type="AlphaFoldDB" id="A0A2H3DVT5"/>
<feature type="region of interest" description="Disordered" evidence="1">
    <location>
        <begin position="99"/>
        <end position="120"/>
    </location>
</feature>
<evidence type="ECO:0008006" key="4">
    <source>
        <dbReference type="Google" id="ProtNLM"/>
    </source>
</evidence>
<sequence>MSIFFGGVSSGIPQDEEPILQKVSRYIREGEYSQAEEILLDQKKRYQSLSSLPGEMGTYREVLREFYTKQWTKAVQYYQEGLELFKQCELVEGFDNGSGFEEAGDARKNMKECSEQVRKE</sequence>
<dbReference type="EMBL" id="KZ293658">
    <property type="protein sequence ID" value="PBK92403.1"/>
    <property type="molecule type" value="Genomic_DNA"/>
</dbReference>
<dbReference type="Proteomes" id="UP000217790">
    <property type="component" value="Unassembled WGS sequence"/>
</dbReference>
<proteinExistence type="predicted"/>
<evidence type="ECO:0000256" key="1">
    <source>
        <dbReference type="SAM" id="MobiDB-lite"/>
    </source>
</evidence>
<gene>
    <name evidence="2" type="ORF">ARMGADRAFT_1030709</name>
</gene>
<dbReference type="OrthoDB" id="2896590at2759"/>
<dbReference type="OMA" id="KNMKECS"/>
<protein>
    <recommendedName>
        <fullName evidence="4">Tetratricopeptide repeat protein</fullName>
    </recommendedName>
</protein>
<keyword evidence="3" id="KW-1185">Reference proteome</keyword>
<evidence type="ECO:0000313" key="3">
    <source>
        <dbReference type="Proteomes" id="UP000217790"/>
    </source>
</evidence>
<accession>A0A2H3DVT5</accession>
<organism evidence="2 3">
    <name type="scientific">Armillaria gallica</name>
    <name type="common">Bulbous honey fungus</name>
    <name type="synonym">Armillaria bulbosa</name>
    <dbReference type="NCBI Taxonomy" id="47427"/>
    <lineage>
        <taxon>Eukaryota</taxon>
        <taxon>Fungi</taxon>
        <taxon>Dikarya</taxon>
        <taxon>Basidiomycota</taxon>
        <taxon>Agaricomycotina</taxon>
        <taxon>Agaricomycetes</taxon>
        <taxon>Agaricomycetidae</taxon>
        <taxon>Agaricales</taxon>
        <taxon>Marasmiineae</taxon>
        <taxon>Physalacriaceae</taxon>
        <taxon>Armillaria</taxon>
    </lineage>
</organism>
<name>A0A2H3DVT5_ARMGA</name>
<dbReference type="InParanoid" id="A0A2H3DVT5"/>
<reference evidence="3" key="1">
    <citation type="journal article" date="2017" name="Nat. Ecol. Evol.">
        <title>Genome expansion and lineage-specific genetic innovations in the forest pathogenic fungi Armillaria.</title>
        <authorList>
            <person name="Sipos G."/>
            <person name="Prasanna A.N."/>
            <person name="Walter M.C."/>
            <person name="O'Connor E."/>
            <person name="Balint B."/>
            <person name="Krizsan K."/>
            <person name="Kiss B."/>
            <person name="Hess J."/>
            <person name="Varga T."/>
            <person name="Slot J."/>
            <person name="Riley R."/>
            <person name="Boka B."/>
            <person name="Rigling D."/>
            <person name="Barry K."/>
            <person name="Lee J."/>
            <person name="Mihaltcheva S."/>
            <person name="LaButti K."/>
            <person name="Lipzen A."/>
            <person name="Waldron R."/>
            <person name="Moloney N.M."/>
            <person name="Sperisen C."/>
            <person name="Kredics L."/>
            <person name="Vagvoelgyi C."/>
            <person name="Patrignani A."/>
            <person name="Fitzpatrick D."/>
            <person name="Nagy I."/>
            <person name="Doyle S."/>
            <person name="Anderson J.B."/>
            <person name="Grigoriev I.V."/>
            <person name="Gueldener U."/>
            <person name="Muensterkoetter M."/>
            <person name="Nagy L.G."/>
        </authorList>
    </citation>
    <scope>NUCLEOTIDE SEQUENCE [LARGE SCALE GENOMIC DNA]</scope>
    <source>
        <strain evidence="3">Ar21-2</strain>
    </source>
</reference>
<feature type="compositionally biased region" description="Basic and acidic residues" evidence="1">
    <location>
        <begin position="104"/>
        <end position="120"/>
    </location>
</feature>
<evidence type="ECO:0000313" key="2">
    <source>
        <dbReference type="EMBL" id="PBK92403.1"/>
    </source>
</evidence>